<dbReference type="PANTHER" id="PTHR30572:SF14">
    <property type="entry name" value="MACROLIDE EXPORT ATP-BINDING_PERMEASE PROTEIN MACB"/>
    <property type="match status" value="1"/>
</dbReference>
<keyword evidence="6" id="KW-0547">Nucleotide-binding</keyword>
<evidence type="ECO:0000256" key="6">
    <source>
        <dbReference type="ARBA" id="ARBA00022741"/>
    </source>
</evidence>
<dbReference type="FunFam" id="3.40.50.300:FF:000032">
    <property type="entry name" value="Export ABC transporter ATP-binding protein"/>
    <property type="match status" value="1"/>
</dbReference>
<dbReference type="Pfam" id="PF02687">
    <property type="entry name" value="FtsX"/>
    <property type="match status" value="1"/>
</dbReference>
<keyword evidence="10 13" id="KW-0472">Membrane</keyword>
<dbReference type="GO" id="GO:0005524">
    <property type="term" value="F:ATP binding"/>
    <property type="evidence" value="ECO:0007669"/>
    <property type="project" value="UniProtKB-KW"/>
</dbReference>
<organism evidence="15 16">
    <name type="scientific">Vibrio splendidus</name>
    <dbReference type="NCBI Taxonomy" id="29497"/>
    <lineage>
        <taxon>Bacteria</taxon>
        <taxon>Pseudomonadati</taxon>
        <taxon>Pseudomonadota</taxon>
        <taxon>Gammaproteobacteria</taxon>
        <taxon>Vibrionales</taxon>
        <taxon>Vibrionaceae</taxon>
        <taxon>Vibrio</taxon>
    </lineage>
</organism>
<proteinExistence type="inferred from homology"/>
<reference evidence="16" key="1">
    <citation type="submission" date="2016-07" db="EMBL/GenBank/DDBJ databases">
        <title>Nontailed viruses are major unrecognized killers of bacteria in the ocean.</title>
        <authorList>
            <person name="Kauffman K."/>
            <person name="Hussain F."/>
            <person name="Yang J."/>
            <person name="Arevalo P."/>
            <person name="Brown J."/>
            <person name="Cutler M."/>
            <person name="Kelly L."/>
            <person name="Polz M.F."/>
        </authorList>
    </citation>
    <scope>NUCLEOTIDE SEQUENCE [LARGE SCALE GENOMIC DNA]</scope>
    <source>
        <strain evidence="16">10N.261.48.B5</strain>
    </source>
</reference>
<dbReference type="GO" id="GO:0005886">
    <property type="term" value="C:plasma membrane"/>
    <property type="evidence" value="ECO:0007669"/>
    <property type="project" value="UniProtKB-SubCell"/>
</dbReference>
<evidence type="ECO:0000256" key="5">
    <source>
        <dbReference type="ARBA" id="ARBA00022692"/>
    </source>
</evidence>
<dbReference type="GO" id="GO:1902495">
    <property type="term" value="C:transmembrane transporter complex"/>
    <property type="evidence" value="ECO:0007669"/>
    <property type="project" value="UniProtKB-ARBA"/>
</dbReference>
<keyword evidence="2" id="KW-0813">Transport</keyword>
<comment type="caution">
    <text evidence="15">The sequence shown here is derived from an EMBL/GenBank/DDBJ whole genome shotgun (WGS) entry which is preliminary data.</text>
</comment>
<evidence type="ECO:0000256" key="1">
    <source>
        <dbReference type="ARBA" id="ARBA00004429"/>
    </source>
</evidence>
<keyword evidence="4" id="KW-0997">Cell inner membrane</keyword>
<evidence type="ECO:0000259" key="14">
    <source>
        <dbReference type="PROSITE" id="PS50893"/>
    </source>
</evidence>
<dbReference type="InterPro" id="IPR017871">
    <property type="entry name" value="ABC_transporter-like_CS"/>
</dbReference>
<dbReference type="AlphaFoldDB" id="A0A2N7JQ26"/>
<feature type="transmembrane region" description="Helical" evidence="13">
    <location>
        <begin position="563"/>
        <end position="588"/>
    </location>
</feature>
<dbReference type="PROSITE" id="PS50893">
    <property type="entry name" value="ABC_TRANSPORTER_2"/>
    <property type="match status" value="1"/>
</dbReference>
<dbReference type="CDD" id="cd03255">
    <property type="entry name" value="ABC_MJ0796_LolCDE_FtsE"/>
    <property type="match status" value="1"/>
</dbReference>
<name>A0A2N7JQ26_VIBSP</name>
<dbReference type="Gene3D" id="3.40.50.300">
    <property type="entry name" value="P-loop containing nucleotide triphosphate hydrolases"/>
    <property type="match status" value="1"/>
</dbReference>
<sequence length="688" mass="73614">MSDVLLEISGLSRRFPAGDDQLTVLNNVNLTIRRGEMIAIMGASGSGKSTLMNILGCLDTPSEGTYLVNGRDTSVMNPDQLAELRRDYFGFIFQRYHLLDDLTAIGNVEIPALYSAENKASRQARAEQLLKRLGLAERMDHKPSQLSGGQQQRVSVARALINGGTVILADEPTGALDSHSGKEMMDLLRELHQQGHTIVLVTHDPKIAASAERVIEISDGEIVSDIRSDASNDSASTEYSTTAHSSVASSKVVSSTVASSTVASSITDDSSTRIEEKQSTNKPISKPFSAQWFSVVEAFKMSLSAMGSHRLRTFLTMLGIIIGIASVVSVVAIGNGSQAQVLSRMASMGTNTIEIKPGSGLGDRRAGRVRTLTASDANALTNLSFVDSVTPTVRVNVAVRYGNEAVTAEVQGVGPDYFRVRGFEVAQGQLFDEGSIDALEQVAVIDNNTLNDLFPDGEALGKVIFLGRLPARIIAVTEAREMAFGNSDALNVWLPYSTVNSRIYSQNYVNDITVRVSDEVSSTAAEQAIINLIKMRHGVEDFFTVNTDTVRENIEQTSSTMTLLISAIAFISLVVGGIGVMNIMLVSVTERTREIGIRMAVGARQADILRQFLIEAVLVCLCGGALGIGLAYAVGLIVSSTSSGLSMIYSTNSIIAAFICSTLIGVLFGFLPARNAARLNPVDALSRG</sequence>
<keyword evidence="5 13" id="KW-0812">Transmembrane</keyword>
<gene>
    <name evidence="15" type="ORF">BCT54_24225</name>
</gene>
<dbReference type="RefSeq" id="WP_102552648.1">
    <property type="nucleotide sequence ID" value="NZ_MCZF01000156.1"/>
</dbReference>
<dbReference type="GO" id="GO:0022857">
    <property type="term" value="F:transmembrane transporter activity"/>
    <property type="evidence" value="ECO:0007669"/>
    <property type="project" value="TreeGrafter"/>
</dbReference>
<keyword evidence="9 13" id="KW-1133">Transmembrane helix</keyword>
<evidence type="ECO:0000256" key="12">
    <source>
        <dbReference type="ARBA" id="ARBA00041199"/>
    </source>
</evidence>
<evidence type="ECO:0000256" key="9">
    <source>
        <dbReference type="ARBA" id="ARBA00022989"/>
    </source>
</evidence>
<evidence type="ECO:0000256" key="7">
    <source>
        <dbReference type="ARBA" id="ARBA00022840"/>
    </source>
</evidence>
<dbReference type="InterPro" id="IPR027417">
    <property type="entry name" value="P-loop_NTPase"/>
</dbReference>
<dbReference type="InterPro" id="IPR017911">
    <property type="entry name" value="MacB-like_ATP-bd"/>
</dbReference>
<dbReference type="SMART" id="SM00382">
    <property type="entry name" value="AAA"/>
    <property type="match status" value="1"/>
</dbReference>
<dbReference type="InterPro" id="IPR050250">
    <property type="entry name" value="Macrolide_Exporter_MacB"/>
</dbReference>
<dbReference type="InterPro" id="IPR003838">
    <property type="entry name" value="ABC3_permease_C"/>
</dbReference>
<evidence type="ECO:0000313" key="15">
    <source>
        <dbReference type="EMBL" id="PMM50286.1"/>
    </source>
</evidence>
<dbReference type="Pfam" id="PF00005">
    <property type="entry name" value="ABC_tran"/>
    <property type="match status" value="1"/>
</dbReference>
<dbReference type="Proteomes" id="UP000235533">
    <property type="component" value="Unassembled WGS sequence"/>
</dbReference>
<protein>
    <recommendedName>
        <fullName evidence="12">Pyoverdine export ATP-binding/permease protein PvdT</fullName>
    </recommendedName>
</protein>
<keyword evidence="8" id="KW-1278">Translocase</keyword>
<evidence type="ECO:0000256" key="11">
    <source>
        <dbReference type="ARBA" id="ARBA00038388"/>
    </source>
</evidence>
<comment type="subcellular location">
    <subcellularLocation>
        <location evidence="1">Cell inner membrane</location>
        <topology evidence="1">Multi-pass membrane protein</topology>
    </subcellularLocation>
</comment>
<comment type="similarity">
    <text evidence="11">Belongs to the ABC transporter superfamily. Macrolide exporter (TC 3.A.1.122) family.</text>
</comment>
<keyword evidence="7 15" id="KW-0067">ATP-binding</keyword>
<dbReference type="PROSITE" id="PS00211">
    <property type="entry name" value="ABC_TRANSPORTER_1"/>
    <property type="match status" value="1"/>
</dbReference>
<accession>A0A2N7JQ26</accession>
<dbReference type="SUPFAM" id="SSF52540">
    <property type="entry name" value="P-loop containing nucleoside triphosphate hydrolases"/>
    <property type="match status" value="1"/>
</dbReference>
<dbReference type="EMBL" id="MCZF01000156">
    <property type="protein sequence ID" value="PMM50286.1"/>
    <property type="molecule type" value="Genomic_DNA"/>
</dbReference>
<dbReference type="Pfam" id="PF12704">
    <property type="entry name" value="MacB_PCD"/>
    <property type="match status" value="1"/>
</dbReference>
<evidence type="ECO:0000256" key="4">
    <source>
        <dbReference type="ARBA" id="ARBA00022519"/>
    </source>
</evidence>
<feature type="transmembrane region" description="Helical" evidence="13">
    <location>
        <begin position="654"/>
        <end position="671"/>
    </location>
</feature>
<evidence type="ECO:0000256" key="13">
    <source>
        <dbReference type="SAM" id="Phobius"/>
    </source>
</evidence>
<evidence type="ECO:0000256" key="8">
    <source>
        <dbReference type="ARBA" id="ARBA00022967"/>
    </source>
</evidence>
<keyword evidence="3" id="KW-1003">Cell membrane</keyword>
<dbReference type="PANTHER" id="PTHR30572">
    <property type="entry name" value="MEMBRANE COMPONENT OF TRANSPORTER-RELATED"/>
    <property type="match status" value="1"/>
</dbReference>
<dbReference type="InterPro" id="IPR003593">
    <property type="entry name" value="AAA+_ATPase"/>
</dbReference>
<evidence type="ECO:0000256" key="2">
    <source>
        <dbReference type="ARBA" id="ARBA00022448"/>
    </source>
</evidence>
<feature type="domain" description="ABC transporter" evidence="14">
    <location>
        <begin position="6"/>
        <end position="244"/>
    </location>
</feature>
<dbReference type="GO" id="GO:0016887">
    <property type="term" value="F:ATP hydrolysis activity"/>
    <property type="evidence" value="ECO:0007669"/>
    <property type="project" value="InterPro"/>
</dbReference>
<evidence type="ECO:0000256" key="10">
    <source>
        <dbReference type="ARBA" id="ARBA00023136"/>
    </source>
</evidence>
<dbReference type="InterPro" id="IPR003439">
    <property type="entry name" value="ABC_transporter-like_ATP-bd"/>
</dbReference>
<evidence type="ECO:0000313" key="16">
    <source>
        <dbReference type="Proteomes" id="UP000235533"/>
    </source>
</evidence>
<dbReference type="InterPro" id="IPR025857">
    <property type="entry name" value="MacB_PCD"/>
</dbReference>
<evidence type="ECO:0000256" key="3">
    <source>
        <dbReference type="ARBA" id="ARBA00022475"/>
    </source>
</evidence>
<feature type="transmembrane region" description="Helical" evidence="13">
    <location>
        <begin position="608"/>
        <end position="634"/>
    </location>
</feature>